<protein>
    <recommendedName>
        <fullName evidence="1">uroporphyrinogen-III C-methyltransferase</fullName>
        <ecNumber evidence="1">2.1.1.107</ecNumber>
    </recommendedName>
</protein>
<dbReference type="GO" id="GO:0032259">
    <property type="term" value="P:methylation"/>
    <property type="evidence" value="ECO:0007669"/>
    <property type="project" value="UniProtKB-KW"/>
</dbReference>
<dbReference type="Gene3D" id="3.40.50.10090">
    <property type="match status" value="2"/>
</dbReference>
<gene>
    <name evidence="9" type="ORF">SAMN05660742_101292</name>
</gene>
<evidence type="ECO:0000256" key="3">
    <source>
        <dbReference type="ARBA" id="ARBA00022679"/>
    </source>
</evidence>
<dbReference type="InterPro" id="IPR003754">
    <property type="entry name" value="4pyrrol_synth_uPrphyn_synth"/>
</dbReference>
<keyword evidence="10" id="KW-1185">Reference proteome</keyword>
<dbReference type="InterPro" id="IPR036108">
    <property type="entry name" value="4pyrrol_syn_uPrphyn_synt_sf"/>
</dbReference>
<evidence type="ECO:0000256" key="2">
    <source>
        <dbReference type="ARBA" id="ARBA00022603"/>
    </source>
</evidence>
<dbReference type="FunFam" id="3.30.950.10:FF:000001">
    <property type="entry name" value="Siroheme synthase"/>
    <property type="match status" value="1"/>
</dbReference>
<dbReference type="Gene3D" id="3.40.1010.10">
    <property type="entry name" value="Cobalt-precorrin-4 Transmethylase, Domain 1"/>
    <property type="match status" value="1"/>
</dbReference>
<evidence type="ECO:0000313" key="9">
    <source>
        <dbReference type="EMBL" id="SEI86972.1"/>
    </source>
</evidence>
<keyword evidence="4" id="KW-0949">S-adenosyl-L-methionine</keyword>
<dbReference type="Pfam" id="PF00590">
    <property type="entry name" value="TP_methylase"/>
    <property type="match status" value="1"/>
</dbReference>
<feature type="domain" description="Tetrapyrrole biosynthesis uroporphyrinogen III synthase" evidence="8">
    <location>
        <begin position="267"/>
        <end position="497"/>
    </location>
</feature>
<dbReference type="AlphaFoldDB" id="A0A1H6UGQ5"/>
<reference evidence="9 10" key="1">
    <citation type="submission" date="2016-10" db="EMBL/GenBank/DDBJ databases">
        <authorList>
            <person name="de Groot N.N."/>
        </authorList>
    </citation>
    <scope>NUCLEOTIDE SEQUENCE [LARGE SCALE GENOMIC DNA]</scope>
    <source>
        <strain evidence="9 10">DSM 2179</strain>
    </source>
</reference>
<dbReference type="InterPro" id="IPR050161">
    <property type="entry name" value="Siro_Cobalamin_biosynth"/>
</dbReference>
<evidence type="ECO:0000256" key="4">
    <source>
        <dbReference type="ARBA" id="ARBA00022691"/>
    </source>
</evidence>
<keyword evidence="5" id="KW-0627">Porphyrin biosynthesis</keyword>
<evidence type="ECO:0000313" key="10">
    <source>
        <dbReference type="Proteomes" id="UP000199662"/>
    </source>
</evidence>
<sequence length="507" mass="54864">MAGMVYLVGAGPGDYQLISVKACEYLKNADTVVYDRLADERILSYAPKGAEFIYVGKASSQHTMKQDDINQLLVDKAKEGKVVVRLKGGDPFVFGRGGEEALLLYENKLPFEIVPGITSAISVPAYAGIPVTHRAVATSFAVITGHEDPTKGNSNMRWDKLSTAVDTLVFLMGVENLPHITAKLIENGRSADTPAAVIRWGTKPEQRVLVTTVGEAAEAVRKNNLKPPAIFIVGDVVNLREKLAWFDNRLLFGKTVLVTRAREQASKLTSRLEALGARCIEAPSIKMAAPADAYRGVDQAMDDLAGYDWLMFTSTNGVEHFFDRLFSKGFDTRRLGTAKIAAIGAATAQKLREYGIIADVVPVEFRAEGIIEAVKEQITAGMKILIPRAQEAREILPEKLRELGAVVTVVPVYQTIEGDLNGQEIKTMLKNGEIDLVTFTSSSTVKNLLNILGTDGSALVNQVKTACIGPITAQTCLEHTINPAIVAETYTIAGLVEAIEADFSAKA</sequence>
<dbReference type="SUPFAM" id="SSF69618">
    <property type="entry name" value="HemD-like"/>
    <property type="match status" value="1"/>
</dbReference>
<dbReference type="InterPro" id="IPR000878">
    <property type="entry name" value="4pyrrol_Mease"/>
</dbReference>
<dbReference type="InterPro" id="IPR035996">
    <property type="entry name" value="4pyrrol_Methylase_sf"/>
</dbReference>
<organism evidence="9 10">
    <name type="scientific">Propionispira arboris</name>
    <dbReference type="NCBI Taxonomy" id="84035"/>
    <lineage>
        <taxon>Bacteria</taxon>
        <taxon>Bacillati</taxon>
        <taxon>Bacillota</taxon>
        <taxon>Negativicutes</taxon>
        <taxon>Selenomonadales</taxon>
        <taxon>Selenomonadaceae</taxon>
        <taxon>Propionispira</taxon>
    </lineage>
</organism>
<evidence type="ECO:0000256" key="6">
    <source>
        <dbReference type="RuleBase" id="RU003960"/>
    </source>
</evidence>
<dbReference type="InterPro" id="IPR014777">
    <property type="entry name" value="4pyrrole_Mease_sub1"/>
</dbReference>
<evidence type="ECO:0000259" key="7">
    <source>
        <dbReference type="Pfam" id="PF00590"/>
    </source>
</evidence>
<dbReference type="RefSeq" id="WP_177177433.1">
    <property type="nucleotide sequence ID" value="NZ_FNZK01000001.1"/>
</dbReference>
<evidence type="ECO:0000256" key="5">
    <source>
        <dbReference type="ARBA" id="ARBA00023244"/>
    </source>
</evidence>
<dbReference type="EMBL" id="FNZK01000001">
    <property type="protein sequence ID" value="SEI86972.1"/>
    <property type="molecule type" value="Genomic_DNA"/>
</dbReference>
<dbReference type="CDD" id="cd11642">
    <property type="entry name" value="SUMT"/>
    <property type="match status" value="1"/>
</dbReference>
<keyword evidence="2 6" id="KW-0489">Methyltransferase</keyword>
<dbReference type="FunFam" id="3.40.1010.10:FF:000001">
    <property type="entry name" value="Siroheme synthase"/>
    <property type="match status" value="1"/>
</dbReference>
<dbReference type="GO" id="GO:0004851">
    <property type="term" value="F:uroporphyrin-III C-methyltransferase activity"/>
    <property type="evidence" value="ECO:0007669"/>
    <property type="project" value="UniProtKB-EC"/>
</dbReference>
<dbReference type="PANTHER" id="PTHR45790:SF3">
    <property type="entry name" value="S-ADENOSYL-L-METHIONINE-DEPENDENT UROPORPHYRINOGEN III METHYLTRANSFERASE, CHLOROPLASTIC"/>
    <property type="match status" value="1"/>
</dbReference>
<dbReference type="EC" id="2.1.1.107" evidence="1"/>
<name>A0A1H6UGQ5_9FIRM</name>
<dbReference type="PANTHER" id="PTHR45790">
    <property type="entry name" value="SIROHEME SYNTHASE-RELATED"/>
    <property type="match status" value="1"/>
</dbReference>
<dbReference type="GO" id="GO:0019354">
    <property type="term" value="P:siroheme biosynthetic process"/>
    <property type="evidence" value="ECO:0007669"/>
    <property type="project" value="InterPro"/>
</dbReference>
<accession>A0A1H6UGQ5</accession>
<dbReference type="NCBIfam" id="NF004790">
    <property type="entry name" value="PRK06136.1"/>
    <property type="match status" value="1"/>
</dbReference>
<dbReference type="InterPro" id="IPR014776">
    <property type="entry name" value="4pyrrole_Mease_sub2"/>
</dbReference>
<feature type="domain" description="Tetrapyrrole methylase" evidence="7">
    <location>
        <begin position="4"/>
        <end position="216"/>
    </location>
</feature>
<proteinExistence type="inferred from homology"/>
<dbReference type="Gene3D" id="3.30.950.10">
    <property type="entry name" value="Methyltransferase, Cobalt-precorrin-4 Transmethylase, Domain 2"/>
    <property type="match status" value="1"/>
</dbReference>
<dbReference type="SUPFAM" id="SSF53790">
    <property type="entry name" value="Tetrapyrrole methylase"/>
    <property type="match status" value="1"/>
</dbReference>
<dbReference type="Proteomes" id="UP000199662">
    <property type="component" value="Unassembled WGS sequence"/>
</dbReference>
<dbReference type="PROSITE" id="PS00840">
    <property type="entry name" value="SUMT_2"/>
    <property type="match status" value="1"/>
</dbReference>
<dbReference type="NCBIfam" id="TIGR01469">
    <property type="entry name" value="cobA_cysG_Cterm"/>
    <property type="match status" value="1"/>
</dbReference>
<dbReference type="Pfam" id="PF02602">
    <property type="entry name" value="HEM4"/>
    <property type="match status" value="1"/>
</dbReference>
<dbReference type="GO" id="GO:0004852">
    <property type="term" value="F:uroporphyrinogen-III synthase activity"/>
    <property type="evidence" value="ECO:0007669"/>
    <property type="project" value="InterPro"/>
</dbReference>
<keyword evidence="3 6" id="KW-0808">Transferase</keyword>
<comment type="similarity">
    <text evidence="6">Belongs to the precorrin methyltransferase family.</text>
</comment>
<dbReference type="InterPro" id="IPR003043">
    <property type="entry name" value="Uropor_MeTrfase_CS"/>
</dbReference>
<dbReference type="STRING" id="84035.SAMN05660742_101292"/>
<dbReference type="FunFam" id="3.40.50.10090:FF:000001">
    <property type="entry name" value="Bifunctional uroporphyrinogen-III C-methyltransferase/uroporphyrinogen-III synthase"/>
    <property type="match status" value="1"/>
</dbReference>
<dbReference type="InterPro" id="IPR006366">
    <property type="entry name" value="CobA/CysG_C"/>
</dbReference>
<evidence type="ECO:0000256" key="1">
    <source>
        <dbReference type="ARBA" id="ARBA00012162"/>
    </source>
</evidence>
<dbReference type="CDD" id="cd06578">
    <property type="entry name" value="HemD"/>
    <property type="match status" value="1"/>
</dbReference>
<evidence type="ECO:0000259" key="8">
    <source>
        <dbReference type="Pfam" id="PF02602"/>
    </source>
</evidence>